<keyword evidence="1" id="KW-0812">Transmembrane</keyword>
<keyword evidence="3" id="KW-1185">Reference proteome</keyword>
<dbReference type="RefSeq" id="WP_193490412.1">
    <property type="nucleotide sequence ID" value="NZ_BAAAMC010000042.1"/>
</dbReference>
<feature type="transmembrane region" description="Helical" evidence="1">
    <location>
        <begin position="39"/>
        <end position="59"/>
    </location>
</feature>
<feature type="transmembrane region" description="Helical" evidence="1">
    <location>
        <begin position="65"/>
        <end position="85"/>
    </location>
</feature>
<sequence length="178" mass="18173">MTAPATPRILLDAGDLVVTDDGRRVNVIDRATGGLSTMAFVLGVLAVCVGGFGVVALVTGAPARLLGALFVLVGLGLAGAVFSVLRRIRSRRTAPLSSCRSVAVLDRKLNLFTVAGGALLPLDRIRFEKRLQLGSSSGKLVAVTPDGVHVLKRGNPFAGSFGGADQALNAVVAGTSLA</sequence>
<keyword evidence="1" id="KW-1133">Transmembrane helix</keyword>
<evidence type="ECO:0000313" key="3">
    <source>
        <dbReference type="Proteomes" id="UP000465241"/>
    </source>
</evidence>
<protein>
    <submittedName>
        <fullName evidence="2">Uncharacterized protein</fullName>
    </submittedName>
</protein>
<reference evidence="2 3" key="1">
    <citation type="journal article" date="2019" name="Emerg. Microbes Infect.">
        <title>Comprehensive subspecies identification of 175 nontuberculous mycobacteria species based on 7547 genomic profiles.</title>
        <authorList>
            <person name="Matsumoto Y."/>
            <person name="Kinjo T."/>
            <person name="Motooka D."/>
            <person name="Nabeya D."/>
            <person name="Jung N."/>
            <person name="Uechi K."/>
            <person name="Horii T."/>
            <person name="Iida T."/>
            <person name="Fujita J."/>
            <person name="Nakamura S."/>
        </authorList>
    </citation>
    <scope>NUCLEOTIDE SEQUENCE [LARGE SCALE GENOMIC DNA]</scope>
    <source>
        <strain evidence="2 3">JCM 13392</strain>
    </source>
</reference>
<accession>A0A7I9WS16</accession>
<name>A0A7I9WS16_9MYCO</name>
<dbReference type="EMBL" id="BLKT01000003">
    <property type="protein sequence ID" value="GFG60160.1"/>
    <property type="molecule type" value="Genomic_DNA"/>
</dbReference>
<keyword evidence="1" id="KW-0472">Membrane</keyword>
<gene>
    <name evidence="2" type="ORF">MMUR_42960</name>
</gene>
<dbReference type="Proteomes" id="UP000465241">
    <property type="component" value="Unassembled WGS sequence"/>
</dbReference>
<proteinExistence type="predicted"/>
<organism evidence="2 3">
    <name type="scientific">Mycolicibacterium murale</name>
    <dbReference type="NCBI Taxonomy" id="182220"/>
    <lineage>
        <taxon>Bacteria</taxon>
        <taxon>Bacillati</taxon>
        <taxon>Actinomycetota</taxon>
        <taxon>Actinomycetes</taxon>
        <taxon>Mycobacteriales</taxon>
        <taxon>Mycobacteriaceae</taxon>
        <taxon>Mycolicibacterium</taxon>
    </lineage>
</organism>
<evidence type="ECO:0000313" key="2">
    <source>
        <dbReference type="EMBL" id="GFG60160.1"/>
    </source>
</evidence>
<evidence type="ECO:0000256" key="1">
    <source>
        <dbReference type="SAM" id="Phobius"/>
    </source>
</evidence>
<dbReference type="AlphaFoldDB" id="A0A7I9WS16"/>
<comment type="caution">
    <text evidence="2">The sequence shown here is derived from an EMBL/GenBank/DDBJ whole genome shotgun (WGS) entry which is preliminary data.</text>
</comment>